<evidence type="ECO:0000259" key="5">
    <source>
        <dbReference type="Pfam" id="PF07660"/>
    </source>
</evidence>
<dbReference type="AlphaFoldDB" id="X0VBH8"/>
<dbReference type="Gene3D" id="3.30.1370.120">
    <property type="match status" value="1"/>
</dbReference>
<organism evidence="6">
    <name type="scientific">marine sediment metagenome</name>
    <dbReference type="NCBI Taxonomy" id="412755"/>
    <lineage>
        <taxon>unclassified sequences</taxon>
        <taxon>metagenomes</taxon>
        <taxon>ecological metagenomes</taxon>
    </lineage>
</organism>
<sequence length="271" mass="28641">DAEVATEDNTSNGAAEDSYTGESLVEPTAPGRFKVVFQDTDLRLALWMLSTQGKRNIVAGKDITGSVTATFYHVTFEEALDAILRMNGYVFRQQDNFIYIYTPQQLADEMRATEELIVRAFRLYYVTAADAEALIAPALSEDGSVALTPAAGSGVAPDTISAGGNSYATGDVIVVRDYPTNLDIVAEIIEGIDVRPQQVLIEATILSAKLTEDNDLGVNFSTLSGIDFESLGSASTSVGNTTAGGLASTELKGVRAAGVRTGFDTISGGMT</sequence>
<dbReference type="GO" id="GO:0009306">
    <property type="term" value="P:protein secretion"/>
    <property type="evidence" value="ECO:0007669"/>
    <property type="project" value="TreeGrafter"/>
</dbReference>
<dbReference type="GO" id="GO:0015627">
    <property type="term" value="C:type II protein secretion system complex"/>
    <property type="evidence" value="ECO:0007669"/>
    <property type="project" value="TreeGrafter"/>
</dbReference>
<dbReference type="EMBL" id="BARS01021876">
    <property type="protein sequence ID" value="GAG08672.1"/>
    <property type="molecule type" value="Genomic_DNA"/>
</dbReference>
<keyword evidence="1" id="KW-0813">Transport</keyword>
<name>X0VBH8_9ZZZZ</name>
<gene>
    <name evidence="6" type="ORF">S01H1_35062</name>
</gene>
<dbReference type="Pfam" id="PF07660">
    <property type="entry name" value="STN"/>
    <property type="match status" value="1"/>
</dbReference>
<evidence type="ECO:0000256" key="1">
    <source>
        <dbReference type="ARBA" id="ARBA00022448"/>
    </source>
</evidence>
<evidence type="ECO:0000256" key="4">
    <source>
        <dbReference type="SAM" id="MobiDB-lite"/>
    </source>
</evidence>
<reference evidence="6" key="1">
    <citation type="journal article" date="2014" name="Front. Microbiol.">
        <title>High frequency of phylogenetically diverse reductive dehalogenase-homologous genes in deep subseafloor sedimentary metagenomes.</title>
        <authorList>
            <person name="Kawai M."/>
            <person name="Futagami T."/>
            <person name="Toyoda A."/>
            <person name="Takaki Y."/>
            <person name="Nishi S."/>
            <person name="Hori S."/>
            <person name="Arai W."/>
            <person name="Tsubouchi T."/>
            <person name="Morono Y."/>
            <person name="Uchiyama I."/>
            <person name="Ito T."/>
            <person name="Fujiyama A."/>
            <person name="Inagaki F."/>
            <person name="Takami H."/>
        </authorList>
    </citation>
    <scope>NUCLEOTIDE SEQUENCE</scope>
    <source>
        <strain evidence="6">Expedition CK06-06</strain>
    </source>
</reference>
<keyword evidence="3" id="KW-0998">Cell outer membrane</keyword>
<dbReference type="InterPro" id="IPR038591">
    <property type="entry name" value="NolW-like_sf"/>
</dbReference>
<accession>X0VBH8</accession>
<proteinExistence type="predicted"/>
<dbReference type="PANTHER" id="PTHR30332:SF17">
    <property type="entry name" value="TYPE IV PILIATION SYSTEM PROTEIN DR_0774-RELATED"/>
    <property type="match status" value="1"/>
</dbReference>
<dbReference type="PANTHER" id="PTHR30332">
    <property type="entry name" value="PROBABLE GENERAL SECRETION PATHWAY PROTEIN D"/>
    <property type="match status" value="1"/>
</dbReference>
<feature type="non-terminal residue" evidence="6">
    <location>
        <position position="1"/>
    </location>
</feature>
<dbReference type="InterPro" id="IPR011662">
    <property type="entry name" value="Secretin/TonB_short_N"/>
</dbReference>
<dbReference type="InterPro" id="IPR050810">
    <property type="entry name" value="Bact_Secretion_Sys_Channel"/>
</dbReference>
<feature type="domain" description="Secretin/TonB short N-terminal" evidence="5">
    <location>
        <begin position="56"/>
        <end position="102"/>
    </location>
</feature>
<dbReference type="GO" id="GO:0019867">
    <property type="term" value="C:outer membrane"/>
    <property type="evidence" value="ECO:0007669"/>
    <property type="project" value="InterPro"/>
</dbReference>
<evidence type="ECO:0000313" key="6">
    <source>
        <dbReference type="EMBL" id="GAG08672.1"/>
    </source>
</evidence>
<evidence type="ECO:0000256" key="3">
    <source>
        <dbReference type="ARBA" id="ARBA00023237"/>
    </source>
</evidence>
<evidence type="ECO:0000256" key="2">
    <source>
        <dbReference type="ARBA" id="ARBA00023136"/>
    </source>
</evidence>
<comment type="caution">
    <text evidence="6">The sequence shown here is derived from an EMBL/GenBank/DDBJ whole genome shotgun (WGS) entry which is preliminary data.</text>
</comment>
<protein>
    <recommendedName>
        <fullName evidence="5">Secretin/TonB short N-terminal domain-containing protein</fullName>
    </recommendedName>
</protein>
<feature type="non-terminal residue" evidence="6">
    <location>
        <position position="271"/>
    </location>
</feature>
<keyword evidence="2" id="KW-0472">Membrane</keyword>
<feature type="region of interest" description="Disordered" evidence="4">
    <location>
        <begin position="1"/>
        <end position="26"/>
    </location>
</feature>